<feature type="compositionally biased region" description="Gly residues" evidence="1">
    <location>
        <begin position="1"/>
        <end position="14"/>
    </location>
</feature>
<evidence type="ECO:0000256" key="1">
    <source>
        <dbReference type="SAM" id="MobiDB-lite"/>
    </source>
</evidence>
<feature type="region of interest" description="Disordered" evidence="1">
    <location>
        <begin position="1"/>
        <end position="42"/>
    </location>
</feature>
<organism evidence="3 4">
    <name type="scientific">Agathobacter ruminis</name>
    <dbReference type="NCBI Taxonomy" id="1712665"/>
    <lineage>
        <taxon>Bacteria</taxon>
        <taxon>Bacillati</taxon>
        <taxon>Bacillota</taxon>
        <taxon>Clostridia</taxon>
        <taxon>Lachnospirales</taxon>
        <taxon>Lachnospiraceae</taxon>
        <taxon>Agathobacter</taxon>
    </lineage>
</organism>
<evidence type="ECO:0000313" key="4">
    <source>
        <dbReference type="Proteomes" id="UP000224563"/>
    </source>
</evidence>
<reference evidence="3 4" key="2">
    <citation type="submission" date="2017-10" db="EMBL/GenBank/DDBJ databases">
        <authorList>
            <person name="Banno H."/>
            <person name="Chua N.-H."/>
        </authorList>
    </citation>
    <scope>NUCLEOTIDE SEQUENCE [LARGE SCALE GENOMIC DNA]</scope>
    <source>
        <strain evidence="3 4">JK623</strain>
    </source>
</reference>
<keyword evidence="2" id="KW-0812">Transmembrane</keyword>
<sequence length="334" mass="36599">MPRAGAGGGGGHVSSGGHSSGRVSGGHRVGGSRAGSGMGSGMGNGMRGGFGGGFGRGPRFYGPRRTVYVNTGNNGNGGNGGSGGGLFAIVVLAFFLIIMCIVFGIGSGSKTKSTIERKKLDTGNAYINDCIVDEIGWFDNVGKTEKKLKEFWEKTGVQPYIVLHAYDEELTSDSEKQEWAEQYYEEHFTVENIFLYVYFAERNTDDSVGYMAYVNGKQTSSVMDSEAVEIFWNTLDKYWVTRMSTDDVFTNTFHDTAKTIMRVSTTGKDVMKWLLIVVAIALVVCAIIWLVKTKNQRAREKAQEDERILNTPLEDIVDAKADDLTSKYLNEDQK</sequence>
<dbReference type="AlphaFoldDB" id="A0A2G3E167"/>
<feature type="transmembrane region" description="Helical" evidence="2">
    <location>
        <begin position="270"/>
        <end position="291"/>
    </location>
</feature>
<proteinExistence type="predicted"/>
<evidence type="ECO:0008006" key="5">
    <source>
        <dbReference type="Google" id="ProtNLM"/>
    </source>
</evidence>
<keyword evidence="2" id="KW-0472">Membrane</keyword>
<keyword evidence="4" id="KW-1185">Reference proteome</keyword>
<feature type="compositionally biased region" description="Gly residues" evidence="1">
    <location>
        <begin position="23"/>
        <end position="42"/>
    </location>
</feature>
<evidence type="ECO:0000256" key="2">
    <source>
        <dbReference type="SAM" id="Phobius"/>
    </source>
</evidence>
<reference evidence="3 4" key="1">
    <citation type="submission" date="2017-10" db="EMBL/GenBank/DDBJ databases">
        <title>Resolving the taxonomy of Roseburia spp., Eubacterium rectale and Agathobacter spp. through phylogenomic analysis.</title>
        <authorList>
            <person name="Sheridan P.O."/>
            <person name="Walker A.W."/>
            <person name="Duncan S.H."/>
            <person name="Scott K.P."/>
            <person name="Toole P.W.O."/>
            <person name="Luis P."/>
            <person name="Flint H.J."/>
        </authorList>
    </citation>
    <scope>NUCLEOTIDE SEQUENCE [LARGE SCALE GENOMIC DNA]</scope>
    <source>
        <strain evidence="3 4">JK623</strain>
    </source>
</reference>
<keyword evidence="2" id="KW-1133">Transmembrane helix</keyword>
<gene>
    <name evidence="3" type="ORF">CSX02_10940</name>
</gene>
<name>A0A2G3E167_9FIRM</name>
<accession>A0A2G3E167</accession>
<dbReference type="Proteomes" id="UP000224563">
    <property type="component" value="Unassembled WGS sequence"/>
</dbReference>
<evidence type="ECO:0000313" key="3">
    <source>
        <dbReference type="EMBL" id="PHU36853.1"/>
    </source>
</evidence>
<protein>
    <recommendedName>
        <fullName evidence="5">TPM domain-containing protein</fullName>
    </recommendedName>
</protein>
<comment type="caution">
    <text evidence="3">The sequence shown here is derived from an EMBL/GenBank/DDBJ whole genome shotgun (WGS) entry which is preliminary data.</text>
</comment>
<dbReference type="RefSeq" id="WP_099386706.1">
    <property type="nucleotide sequence ID" value="NZ_JANSWH010000062.1"/>
</dbReference>
<feature type="transmembrane region" description="Helical" evidence="2">
    <location>
        <begin position="86"/>
        <end position="109"/>
    </location>
</feature>
<dbReference type="EMBL" id="PDYG01000112">
    <property type="protein sequence ID" value="PHU36853.1"/>
    <property type="molecule type" value="Genomic_DNA"/>
</dbReference>